<dbReference type="Pfam" id="PF01969">
    <property type="entry name" value="Ni_insertion"/>
    <property type="match status" value="1"/>
</dbReference>
<proteinExistence type="predicted"/>
<gene>
    <name evidence="1" type="ORF">BCY86_02845</name>
</gene>
<reference evidence="1 2" key="1">
    <citation type="submission" date="2016-08" db="EMBL/GenBank/DDBJ databases">
        <title>Identification and validation of antigenic proteins from Pajaroellobacter abortibovis using de-novo genome sequence assembly and reverse vaccinology.</title>
        <authorList>
            <person name="Welly B.T."/>
            <person name="Miller M.R."/>
            <person name="Stott J.L."/>
            <person name="Blanchard M.T."/>
            <person name="Islas-Trejo A.D."/>
            <person name="O'Rourke S.M."/>
            <person name="Young A.E."/>
            <person name="Medrano J.F."/>
            <person name="Van Eenennaam A.L."/>
        </authorList>
    </citation>
    <scope>NUCLEOTIDE SEQUENCE [LARGE SCALE GENOMIC DNA]</scope>
    <source>
        <strain evidence="1 2">BTF92-0548A/99-0131</strain>
    </source>
</reference>
<dbReference type="KEGG" id="pabo:BCY86_02845"/>
<protein>
    <submittedName>
        <fullName evidence="1">Uncharacterized protein</fullName>
    </submittedName>
</protein>
<name>A0A1L6MWB4_9BACT</name>
<evidence type="ECO:0000313" key="1">
    <source>
        <dbReference type="EMBL" id="APR99728.1"/>
    </source>
</evidence>
<dbReference type="InterPro" id="IPR002822">
    <property type="entry name" value="Ni_insertion"/>
</dbReference>
<organism evidence="1 2">
    <name type="scientific">Pajaroellobacter abortibovis</name>
    <dbReference type="NCBI Taxonomy" id="1882918"/>
    <lineage>
        <taxon>Bacteria</taxon>
        <taxon>Pseudomonadati</taxon>
        <taxon>Myxococcota</taxon>
        <taxon>Polyangia</taxon>
        <taxon>Polyangiales</taxon>
        <taxon>Polyangiaceae</taxon>
    </lineage>
</organism>
<dbReference type="AlphaFoldDB" id="A0A1L6MWB4"/>
<evidence type="ECO:0000313" key="2">
    <source>
        <dbReference type="Proteomes" id="UP000185544"/>
    </source>
</evidence>
<dbReference type="EMBL" id="CP016908">
    <property type="protein sequence ID" value="APR99728.1"/>
    <property type="molecule type" value="Genomic_DNA"/>
</dbReference>
<dbReference type="Proteomes" id="UP000185544">
    <property type="component" value="Chromosome"/>
</dbReference>
<keyword evidence="2" id="KW-1185">Reference proteome</keyword>
<accession>A0A1L6MWB4</accession>
<dbReference type="STRING" id="1882918.BCY86_02845"/>
<sequence length="74" mass="8351">MILAALFDLGFPLDSIQAAVSSLQLEEVKLHVGEPFQNCVRAANFQVTVHSHQSERPYRDIDTLLKQAPFDRKV</sequence>